<dbReference type="GO" id="GO:0016747">
    <property type="term" value="F:acyltransferase activity, transferring groups other than amino-acyl groups"/>
    <property type="evidence" value="ECO:0007669"/>
    <property type="project" value="InterPro"/>
</dbReference>
<proteinExistence type="predicted"/>
<dbReference type="AlphaFoldDB" id="A0A9P5H0F6"/>
<dbReference type="InterPro" id="IPR002656">
    <property type="entry name" value="Acyl_transf_3_dom"/>
</dbReference>
<organism evidence="3 4">
    <name type="scientific">Cylindrodendrum hubeiense</name>
    <dbReference type="NCBI Taxonomy" id="595255"/>
    <lineage>
        <taxon>Eukaryota</taxon>
        <taxon>Fungi</taxon>
        <taxon>Dikarya</taxon>
        <taxon>Ascomycota</taxon>
        <taxon>Pezizomycotina</taxon>
        <taxon>Sordariomycetes</taxon>
        <taxon>Hypocreomycetidae</taxon>
        <taxon>Hypocreales</taxon>
        <taxon>Nectriaceae</taxon>
        <taxon>Cylindrodendrum</taxon>
    </lineage>
</organism>
<name>A0A9P5H0F6_9HYPO</name>
<comment type="caution">
    <text evidence="3">The sequence shown here is derived from an EMBL/GenBank/DDBJ whole genome shotgun (WGS) entry which is preliminary data.</text>
</comment>
<reference evidence="3" key="1">
    <citation type="submission" date="2020-03" db="EMBL/GenBank/DDBJ databases">
        <title>Draft Genome Sequence of Cylindrodendrum hubeiense.</title>
        <authorList>
            <person name="Buettner E."/>
            <person name="Kellner H."/>
        </authorList>
    </citation>
    <scope>NUCLEOTIDE SEQUENCE</scope>
    <source>
        <strain evidence="3">IHI 201604</strain>
    </source>
</reference>
<feature type="domain" description="Acyltransferase 3" evidence="2">
    <location>
        <begin position="99"/>
        <end position="494"/>
    </location>
</feature>
<dbReference type="InterPro" id="IPR050879">
    <property type="entry name" value="Acyltransferase_3"/>
</dbReference>
<evidence type="ECO:0000256" key="1">
    <source>
        <dbReference type="SAM" id="Phobius"/>
    </source>
</evidence>
<dbReference type="Pfam" id="PF01757">
    <property type="entry name" value="Acyl_transf_3"/>
    <property type="match status" value="1"/>
</dbReference>
<accession>A0A9P5H0F6</accession>
<dbReference type="EMBL" id="JAANBB010001004">
    <property type="protein sequence ID" value="KAF7531243.1"/>
    <property type="molecule type" value="Genomic_DNA"/>
</dbReference>
<dbReference type="PANTHER" id="PTHR23028:SF134">
    <property type="entry name" value="PUTATIVE (AFU_ORTHOLOGUE AFUA_4G08520)-RELATED"/>
    <property type="match status" value="1"/>
</dbReference>
<evidence type="ECO:0000313" key="3">
    <source>
        <dbReference type="EMBL" id="KAF7531243.1"/>
    </source>
</evidence>
<dbReference type="Proteomes" id="UP000722485">
    <property type="component" value="Unassembled WGS sequence"/>
</dbReference>
<feature type="transmembrane region" description="Helical" evidence="1">
    <location>
        <begin position="195"/>
        <end position="214"/>
    </location>
</feature>
<keyword evidence="1" id="KW-0812">Transmembrane</keyword>
<evidence type="ECO:0000259" key="2">
    <source>
        <dbReference type="Pfam" id="PF01757"/>
    </source>
</evidence>
<keyword evidence="1" id="KW-1133">Transmembrane helix</keyword>
<keyword evidence="4" id="KW-1185">Reference proteome</keyword>
<gene>
    <name evidence="3" type="ORF">G7Z17_g13739</name>
</gene>
<dbReference type="OrthoDB" id="5819582at2759"/>
<feature type="transmembrane region" description="Helical" evidence="1">
    <location>
        <begin position="145"/>
        <end position="164"/>
    </location>
</feature>
<evidence type="ECO:0000313" key="4">
    <source>
        <dbReference type="Proteomes" id="UP000722485"/>
    </source>
</evidence>
<protein>
    <recommendedName>
        <fullName evidence="2">Acyltransferase 3 domain-containing protein</fullName>
    </recommendedName>
</protein>
<feature type="transmembrane region" description="Helical" evidence="1">
    <location>
        <begin position="104"/>
        <end position="125"/>
    </location>
</feature>
<dbReference type="PANTHER" id="PTHR23028">
    <property type="entry name" value="ACETYLTRANSFERASE"/>
    <property type="match status" value="1"/>
</dbReference>
<keyword evidence="1" id="KW-0472">Membrane</keyword>
<sequence>MIGHAPKRKSLSPEERVGLLDDPAFTSQSDSESDSTIIDLDQHVSMEKLASGILAPVNYAKSIHWRVLVVRLAWFFVPSFLQGRSMREQIRPAKLGPTAYLDGMRGIAALFVYFCHFSYQSFGIASGWGRDGKHHQILRLPFIKLFYAGPTAVCVFFVISGYALSYKAIKNIRSQNVKDFSTGLSSMAFRRAIRLFLPTTVSTFMIVCLVRMGAYEANREFAGDKTYLKAVREPYTHRLPSAYAQWEEWVTAIFLGFRVFSWEHYSGFRVYDPHLWTIPVEFRSSLYLFLVLLATARLQTKYRFLTLATVMYVTYRRSRWDFLLFLFGMAIVEWDHIRGAHVPVSVLPLGEKEAKPARLRLKTIFWNLFSVFALYLMSNPDGGGKTTPGWVYLTSLIPEWWECDQNRYWQGFGSVLFVLAVGHSQWWQRVFNSAISQYFGKISYALYLMHGPVGKLIGFHWQKWAWGITGVEGNWYNIGWVLGACFCIPTVIWTADIFWRAVDIPSVKFARWFEGKVIVKAN</sequence>